<dbReference type="GO" id="GO:0030992">
    <property type="term" value="C:intraciliary transport particle B"/>
    <property type="evidence" value="ECO:0007669"/>
    <property type="project" value="TreeGrafter"/>
</dbReference>
<comment type="subcellular location">
    <subcellularLocation>
        <location evidence="1">Cytoplasm</location>
        <location evidence="1">Cytoskeleton</location>
        <location evidence="1">Cilium basal body</location>
    </subcellularLocation>
</comment>
<organism evidence="9 10">
    <name type="scientific">Acrobeloides nanus</name>
    <dbReference type="NCBI Taxonomy" id="290746"/>
    <lineage>
        <taxon>Eukaryota</taxon>
        <taxon>Metazoa</taxon>
        <taxon>Ecdysozoa</taxon>
        <taxon>Nematoda</taxon>
        <taxon>Chromadorea</taxon>
        <taxon>Rhabditida</taxon>
        <taxon>Tylenchina</taxon>
        <taxon>Cephalobomorpha</taxon>
        <taxon>Cephaloboidea</taxon>
        <taxon>Cephalobidae</taxon>
        <taxon>Acrobeloides</taxon>
    </lineage>
</organism>
<evidence type="ECO:0000256" key="8">
    <source>
        <dbReference type="SAM" id="MobiDB-lite"/>
    </source>
</evidence>
<feature type="compositionally biased region" description="Basic and acidic residues" evidence="8">
    <location>
        <begin position="185"/>
        <end position="195"/>
    </location>
</feature>
<feature type="compositionally biased region" description="Polar residues" evidence="8">
    <location>
        <begin position="233"/>
        <end position="242"/>
    </location>
</feature>
<evidence type="ECO:0000256" key="4">
    <source>
        <dbReference type="ARBA" id="ARBA00022490"/>
    </source>
</evidence>
<dbReference type="GO" id="GO:0005815">
    <property type="term" value="C:microtubule organizing center"/>
    <property type="evidence" value="ECO:0007669"/>
    <property type="project" value="TreeGrafter"/>
</dbReference>
<keyword evidence="6" id="KW-0206">Cytoskeleton</keyword>
<evidence type="ECO:0000256" key="3">
    <source>
        <dbReference type="ARBA" id="ARBA00017206"/>
    </source>
</evidence>
<evidence type="ECO:0000256" key="7">
    <source>
        <dbReference type="ARBA" id="ARBA00023273"/>
    </source>
</evidence>
<feature type="compositionally biased region" description="Acidic residues" evidence="8">
    <location>
        <begin position="366"/>
        <end position="381"/>
    </location>
</feature>
<keyword evidence="9" id="KW-1185">Reference proteome</keyword>
<feature type="region of interest" description="Disordered" evidence="8">
    <location>
        <begin position="300"/>
        <end position="403"/>
    </location>
</feature>
<dbReference type="WBParaSite" id="ACRNAN_scaffold117.g22483.t2">
    <property type="protein sequence ID" value="ACRNAN_scaffold117.g22483.t2"/>
    <property type="gene ID" value="ACRNAN_scaffold117.g22483"/>
</dbReference>
<dbReference type="PANTHER" id="PTHR13376:SF0">
    <property type="entry name" value="INTRAFLAGELLAR TRANSPORT PROTEIN 46 HOMOLOG"/>
    <property type="match status" value="1"/>
</dbReference>
<feature type="compositionally biased region" description="Basic and acidic residues" evidence="8">
    <location>
        <begin position="40"/>
        <end position="58"/>
    </location>
</feature>
<evidence type="ECO:0000256" key="2">
    <source>
        <dbReference type="ARBA" id="ARBA00007700"/>
    </source>
</evidence>
<evidence type="ECO:0000313" key="10">
    <source>
        <dbReference type="WBParaSite" id="ACRNAN_scaffold117.g22483.t2"/>
    </source>
</evidence>
<dbReference type="Proteomes" id="UP000887540">
    <property type="component" value="Unplaced"/>
</dbReference>
<feature type="compositionally biased region" description="Basic and acidic residues" evidence="8">
    <location>
        <begin position="153"/>
        <end position="170"/>
    </location>
</feature>
<keyword evidence="7" id="KW-0966">Cell projection</keyword>
<dbReference type="PANTHER" id="PTHR13376">
    <property type="entry name" value="INTRAFLAGELLAR TRANSPORT PROTEIN 46 HOMOLOG"/>
    <property type="match status" value="1"/>
</dbReference>
<dbReference type="AlphaFoldDB" id="A0A914CLS1"/>
<proteinExistence type="inferred from homology"/>
<evidence type="ECO:0000256" key="5">
    <source>
        <dbReference type="ARBA" id="ARBA00023069"/>
    </source>
</evidence>
<evidence type="ECO:0000256" key="6">
    <source>
        <dbReference type="ARBA" id="ARBA00023212"/>
    </source>
</evidence>
<dbReference type="GO" id="GO:0060271">
    <property type="term" value="P:cilium assembly"/>
    <property type="evidence" value="ECO:0007669"/>
    <property type="project" value="TreeGrafter"/>
</dbReference>
<feature type="region of interest" description="Disordered" evidence="8">
    <location>
        <begin position="135"/>
        <end position="268"/>
    </location>
</feature>
<feature type="compositionally biased region" description="Basic and acidic residues" evidence="8">
    <location>
        <begin position="326"/>
        <end position="350"/>
    </location>
</feature>
<dbReference type="InterPro" id="IPR022088">
    <property type="entry name" value="Intraflagellar_transp_cmplxB"/>
</dbReference>
<feature type="compositionally biased region" description="Acidic residues" evidence="8">
    <location>
        <begin position="314"/>
        <end position="325"/>
    </location>
</feature>
<dbReference type="GO" id="GO:0031514">
    <property type="term" value="C:motile cilium"/>
    <property type="evidence" value="ECO:0007669"/>
    <property type="project" value="TreeGrafter"/>
</dbReference>
<keyword evidence="4" id="KW-0963">Cytoplasm</keyword>
<reference evidence="10" key="1">
    <citation type="submission" date="2022-11" db="UniProtKB">
        <authorList>
            <consortium name="WormBaseParasite"/>
        </authorList>
    </citation>
    <scope>IDENTIFICATION</scope>
</reference>
<keyword evidence="5" id="KW-0969">Cilium</keyword>
<evidence type="ECO:0000313" key="9">
    <source>
        <dbReference type="Proteomes" id="UP000887540"/>
    </source>
</evidence>
<feature type="region of interest" description="Disordered" evidence="8">
    <location>
        <begin position="1"/>
        <end position="121"/>
    </location>
</feature>
<accession>A0A914CLS1</accession>
<feature type="compositionally biased region" description="Acidic residues" evidence="8">
    <location>
        <begin position="68"/>
        <end position="77"/>
    </location>
</feature>
<comment type="similarity">
    <text evidence="2">Belongs to the IFT46 family.</text>
</comment>
<dbReference type="Pfam" id="PF12317">
    <property type="entry name" value="IFT46_B_C"/>
    <property type="match status" value="1"/>
</dbReference>
<protein>
    <recommendedName>
        <fullName evidence="3">Intraflagellar transport protein 46 homolog</fullName>
    </recommendedName>
</protein>
<evidence type="ECO:0000256" key="1">
    <source>
        <dbReference type="ARBA" id="ARBA00004120"/>
    </source>
</evidence>
<dbReference type="GO" id="GO:0042073">
    <property type="term" value="P:intraciliary transport"/>
    <property type="evidence" value="ECO:0007669"/>
    <property type="project" value="InterPro"/>
</dbReference>
<name>A0A914CLS1_9BILA</name>
<sequence>MKSNMEWVWTPSDDKKDPNPPTASSNTHKPLGERTSLNSDEDHAEKRIRNLDGIREEQGVYGLPEVEVSPDYETDEDVPIKGANLPFRDTIEEETGVGSETGLSENPPLSAKSAADALEEDETLDDFVRKEKEIAQELEESGEFEAGQLQSNIKKEEEHLQTAHNPHFDPDSGNGVGVLTRKSPKPQEDHQHDSDYENDSDYPEGFPLEYPKDPPPAYTSPRKSTGLDEEMESSSAKATPTQPAYILPGWDEGPPTEFPAPSSSKAGITRGLSTTSVASGIGGVLAAGGVAAALVGAKGIPLTSTAHSSSRENDLDDSDDMEEYTDNIRDKPEAIETPKSAEPKPDEPEKKKKQKTKFRSAFPEMYSDEDEDEEEDEEEDEKPPQKEVVVPKPEPEPEPEPEIKYPISSELKGLFHMIEEFAAEKIEIETILKPFLLDFIPAVGDVDPFIKIPRPDEVEDNLGLIVLDEPAAAQSDPTIISMQLQQSSNASYSDAPVKKVIRADKNTQQIEKWIENIKELRRGRPPDRVSYGKPMPDIERLMQEWNPEMEAALKTLSLPTAKLDASLEEYVDLCLGIVDIPVHKNRIHSLHLLFSLYAEFKNSQHFRNLAANNLYQGPEQPHPSTVETNRLELL</sequence>